<dbReference type="EMBL" id="OU900096">
    <property type="protein sequence ID" value="CAG9859676.1"/>
    <property type="molecule type" value="Genomic_DNA"/>
</dbReference>
<dbReference type="Proteomes" id="UP001153712">
    <property type="component" value="Chromosome 3"/>
</dbReference>
<evidence type="ECO:0000256" key="1">
    <source>
        <dbReference type="SAM" id="MobiDB-lite"/>
    </source>
</evidence>
<organism evidence="2 3">
    <name type="scientific">Phyllotreta striolata</name>
    <name type="common">Striped flea beetle</name>
    <name type="synonym">Crioceris striolata</name>
    <dbReference type="NCBI Taxonomy" id="444603"/>
    <lineage>
        <taxon>Eukaryota</taxon>
        <taxon>Metazoa</taxon>
        <taxon>Ecdysozoa</taxon>
        <taxon>Arthropoda</taxon>
        <taxon>Hexapoda</taxon>
        <taxon>Insecta</taxon>
        <taxon>Pterygota</taxon>
        <taxon>Neoptera</taxon>
        <taxon>Endopterygota</taxon>
        <taxon>Coleoptera</taxon>
        <taxon>Polyphaga</taxon>
        <taxon>Cucujiformia</taxon>
        <taxon>Chrysomeloidea</taxon>
        <taxon>Chrysomelidae</taxon>
        <taxon>Galerucinae</taxon>
        <taxon>Alticini</taxon>
        <taxon>Phyllotreta</taxon>
    </lineage>
</organism>
<gene>
    <name evidence="2" type="ORF">PHYEVI_LOCUS6045</name>
</gene>
<sequence length="175" mass="19911">MSQSFYPTGLQRRDHREIPEQIPAGARRQDRTAGIRNNNKQTEFLLRRGRKGDVLRLLRGLLGLPHGLFDLPLQRDSLRKMFEKSFQIHSGAKRAGLRAAGAEIDRSQHEGLAGARGELSGQAPERMTHRVPLHAGVFHVKLVSYYRERIASILRISIYVYAKMAQDCYVICHVL</sequence>
<reference evidence="2" key="1">
    <citation type="submission" date="2022-01" db="EMBL/GenBank/DDBJ databases">
        <authorList>
            <person name="King R."/>
        </authorList>
    </citation>
    <scope>NUCLEOTIDE SEQUENCE</scope>
</reference>
<protein>
    <submittedName>
        <fullName evidence="2">Uncharacterized protein</fullName>
    </submittedName>
</protein>
<keyword evidence="3" id="KW-1185">Reference proteome</keyword>
<dbReference type="AlphaFoldDB" id="A0A9N9TSS9"/>
<name>A0A9N9TSS9_PHYSR</name>
<accession>A0A9N9TSS9</accession>
<evidence type="ECO:0000313" key="2">
    <source>
        <dbReference type="EMBL" id="CAG9859676.1"/>
    </source>
</evidence>
<evidence type="ECO:0000313" key="3">
    <source>
        <dbReference type="Proteomes" id="UP001153712"/>
    </source>
</evidence>
<proteinExistence type="predicted"/>
<feature type="region of interest" description="Disordered" evidence="1">
    <location>
        <begin position="1"/>
        <end position="35"/>
    </location>
</feature>